<evidence type="ECO:0000256" key="7">
    <source>
        <dbReference type="ARBA" id="ARBA00022782"/>
    </source>
</evidence>
<feature type="compositionally biased region" description="Basic and acidic residues" evidence="12">
    <location>
        <begin position="429"/>
        <end position="441"/>
    </location>
</feature>
<dbReference type="PANTHER" id="PTHR46822">
    <property type="entry name" value="COILED-COIL ALPHA-HELICAL ROD PROTEIN 1"/>
    <property type="match status" value="1"/>
</dbReference>
<evidence type="ECO:0000256" key="8">
    <source>
        <dbReference type="ARBA" id="ARBA00023054"/>
    </source>
</evidence>
<sequence>CRLELQTLREEWAVRLEGMREAGWEQTGRLESRLREHQEQHKAEVTELRAAHARDRAALAEEARQSGERGRREAERLGEQLEGAVRERDALREAASAAERELDGRDTLIQQLRTYIGRLVPDERREAEAREEREELDRSVKSLEKERETLRATAELLNVRLAALTDILALQEAEPDVQVHSPGTSGKPALLTRWREKVFALMVQLKSQEMRHAGDTGRLRAKIAGAEDELRDERRERAVLLRTLQARAAELDMERMQNRTLREERAGAMADASRVKEASERDGSCLRHLRDVVNGFSQKCLEQEAGLKAGMSRLGNLGHRVAFASRRIGTAQALLARKEALVRLQLQEEPREEEPDMGRRTLDELEAEVKSLNGERDRLARELRLNSQLIEGKVTEARDKFNAALKEQQAATGRLREELGERTASQQRLEQERSETQRRLQEAQRRIEELSADLARQQESCQRSLQEKVMEVESCAAARVAEAEKRLDEVRREHTKAVVALRQVERRSARERERAQESAERREKDRERELESLRKQLQELERDRNLLTATLRQEGLIGQVKRNRASAKMSAGGTLPEKDTRVLATLRPQARTGQVRRKGSSEEPLESVLEDLTALTAAVMGSEEESDP</sequence>
<proteinExistence type="evidence at transcript level"/>
<comment type="subcellular location">
    <subcellularLocation>
        <location evidence="3">Cytoplasm</location>
    </subcellularLocation>
    <subcellularLocation>
        <location evidence="2">Nucleus</location>
    </subcellularLocation>
</comment>
<evidence type="ECO:0000256" key="5">
    <source>
        <dbReference type="ARBA" id="ARBA00022473"/>
    </source>
</evidence>
<feature type="region of interest" description="Disordered" evidence="12">
    <location>
        <begin position="52"/>
        <end position="80"/>
    </location>
</feature>
<feature type="region of interest" description="Disordered" evidence="12">
    <location>
        <begin position="588"/>
        <end position="607"/>
    </location>
</feature>
<accession>V9KNY4</accession>
<dbReference type="InterPro" id="IPR009800">
    <property type="entry name" value="HCR"/>
</dbReference>
<dbReference type="EMBL" id="JW867450">
    <property type="protein sequence ID" value="AFO99967.1"/>
    <property type="molecule type" value="mRNA"/>
</dbReference>
<dbReference type="GO" id="GO:0030154">
    <property type="term" value="P:cell differentiation"/>
    <property type="evidence" value="ECO:0007669"/>
    <property type="project" value="UniProtKB-KW"/>
</dbReference>
<keyword evidence="8 11" id="KW-0175">Coiled coil</keyword>
<comment type="function">
    <text evidence="1">May be a regulator of keratinocyte proliferation or differentiation.</text>
</comment>
<name>V9KNY4_CALMI</name>
<evidence type="ECO:0000256" key="10">
    <source>
        <dbReference type="ARBA" id="ARBA00031932"/>
    </source>
</evidence>
<keyword evidence="9" id="KW-0539">Nucleus</keyword>
<evidence type="ECO:0000256" key="3">
    <source>
        <dbReference type="ARBA" id="ARBA00004496"/>
    </source>
</evidence>
<feature type="coiled-coil region" evidence="11">
    <location>
        <begin position="216"/>
        <end position="243"/>
    </location>
</feature>
<dbReference type="PANTHER" id="PTHR46822:SF1">
    <property type="entry name" value="COILED-COIL ALPHA-HELICAL ROD PROTEIN 1"/>
    <property type="match status" value="1"/>
</dbReference>
<dbReference type="GO" id="GO:0006611">
    <property type="term" value="P:protein export from nucleus"/>
    <property type="evidence" value="ECO:0007669"/>
    <property type="project" value="TreeGrafter"/>
</dbReference>
<evidence type="ECO:0000256" key="4">
    <source>
        <dbReference type="ARBA" id="ARBA00016468"/>
    </source>
</evidence>
<dbReference type="GO" id="GO:0005634">
    <property type="term" value="C:nucleus"/>
    <property type="evidence" value="ECO:0007669"/>
    <property type="project" value="UniProtKB-SubCell"/>
</dbReference>
<keyword evidence="6" id="KW-0963">Cytoplasm</keyword>
<evidence type="ECO:0000256" key="11">
    <source>
        <dbReference type="SAM" id="Coils"/>
    </source>
</evidence>
<keyword evidence="7" id="KW-0221">Differentiation</keyword>
<evidence type="ECO:0000256" key="2">
    <source>
        <dbReference type="ARBA" id="ARBA00004123"/>
    </source>
</evidence>
<keyword evidence="5" id="KW-0217">Developmental protein</keyword>
<feature type="region of interest" description="Disordered" evidence="12">
    <location>
        <begin position="417"/>
        <end position="441"/>
    </location>
</feature>
<dbReference type="Pfam" id="PF07111">
    <property type="entry name" value="HCR"/>
    <property type="match status" value="1"/>
</dbReference>
<feature type="region of interest" description="Disordered" evidence="12">
    <location>
        <begin position="505"/>
        <end position="528"/>
    </location>
</feature>
<feature type="coiled-coil region" evidence="11">
    <location>
        <begin position="126"/>
        <end position="160"/>
    </location>
</feature>
<protein>
    <recommendedName>
        <fullName evidence="4">Coiled-coil alpha-helical rod protein 1</fullName>
    </recommendedName>
    <alternativeName>
        <fullName evidence="10">Alpha-helical coiled-coil rod protein</fullName>
    </alternativeName>
</protein>
<evidence type="ECO:0000256" key="9">
    <source>
        <dbReference type="ARBA" id="ARBA00023242"/>
    </source>
</evidence>
<evidence type="ECO:0000256" key="1">
    <source>
        <dbReference type="ARBA" id="ARBA00003936"/>
    </source>
</evidence>
<evidence type="ECO:0000256" key="6">
    <source>
        <dbReference type="ARBA" id="ARBA00022490"/>
    </source>
</evidence>
<evidence type="ECO:0000256" key="12">
    <source>
        <dbReference type="SAM" id="MobiDB-lite"/>
    </source>
</evidence>
<dbReference type="AlphaFoldDB" id="V9KNY4"/>
<dbReference type="GO" id="GO:0005814">
    <property type="term" value="C:centriole"/>
    <property type="evidence" value="ECO:0007669"/>
    <property type="project" value="TreeGrafter"/>
</dbReference>
<evidence type="ECO:0000313" key="13">
    <source>
        <dbReference type="EMBL" id="AFO99967.1"/>
    </source>
</evidence>
<reference evidence="13" key="1">
    <citation type="journal article" date="2014" name="Nature">
        <title>Elephant shark genome provides unique insights into gnathostome evolution.</title>
        <authorList>
            <consortium name="International Elephant Shark Genome Sequencing Consortium"/>
            <person name="Venkatesh B."/>
            <person name="Lee A.P."/>
            <person name="Ravi V."/>
            <person name="Maurya A.K."/>
            <person name="Lian M.M."/>
            <person name="Swann J.B."/>
            <person name="Ohta Y."/>
            <person name="Flajnik M.F."/>
            <person name="Sutoh Y."/>
            <person name="Kasahara M."/>
            <person name="Hoon S."/>
            <person name="Gangu V."/>
            <person name="Roy S.W."/>
            <person name="Irimia M."/>
            <person name="Korzh V."/>
            <person name="Kondrychyn I."/>
            <person name="Lim Z.W."/>
            <person name="Tay B.H."/>
            <person name="Tohari S."/>
            <person name="Kong K.W."/>
            <person name="Ho S."/>
            <person name="Lorente-Galdos B."/>
            <person name="Quilez J."/>
            <person name="Marques-Bonet T."/>
            <person name="Raney B.J."/>
            <person name="Ingham P.W."/>
            <person name="Tay A."/>
            <person name="Hillier L.W."/>
            <person name="Minx P."/>
            <person name="Boehm T."/>
            <person name="Wilson R.K."/>
            <person name="Brenner S."/>
            <person name="Warren W.C."/>
        </authorList>
    </citation>
    <scope>NUCLEOTIDE SEQUENCE</scope>
    <source>
        <tissue evidence="13">Liver</tissue>
    </source>
</reference>
<organism evidence="13">
    <name type="scientific">Callorhinchus milii</name>
    <name type="common">Ghost shark</name>
    <dbReference type="NCBI Taxonomy" id="7868"/>
    <lineage>
        <taxon>Eukaryota</taxon>
        <taxon>Metazoa</taxon>
        <taxon>Chordata</taxon>
        <taxon>Craniata</taxon>
        <taxon>Vertebrata</taxon>
        <taxon>Chondrichthyes</taxon>
        <taxon>Holocephali</taxon>
        <taxon>Chimaeriformes</taxon>
        <taxon>Callorhinchidae</taxon>
        <taxon>Callorhinchus</taxon>
    </lineage>
</organism>
<feature type="non-terminal residue" evidence="13">
    <location>
        <position position="1"/>
    </location>
</feature>
<dbReference type="GO" id="GO:0005737">
    <property type="term" value="C:cytoplasm"/>
    <property type="evidence" value="ECO:0007669"/>
    <property type="project" value="UniProtKB-SubCell"/>
</dbReference>